<proteinExistence type="inferred from homology"/>
<feature type="transmembrane region" description="Helical" evidence="4">
    <location>
        <begin position="6"/>
        <end position="25"/>
    </location>
</feature>
<dbReference type="InterPro" id="IPR058790">
    <property type="entry name" value="BSH_CusB"/>
</dbReference>
<dbReference type="Proteomes" id="UP000075238">
    <property type="component" value="Chromosome 1"/>
</dbReference>
<dbReference type="PANTHER" id="PTHR30097:SF15">
    <property type="entry name" value="CATION EFFLUX SYSTEM PROTEIN CUSB"/>
    <property type="match status" value="1"/>
</dbReference>
<evidence type="ECO:0000256" key="3">
    <source>
        <dbReference type="SAM" id="MobiDB-lite"/>
    </source>
</evidence>
<dbReference type="Pfam" id="PF25919">
    <property type="entry name" value="BSH_CusB"/>
    <property type="match status" value="1"/>
</dbReference>
<dbReference type="AlphaFoldDB" id="A0A142JJY5"/>
<name>A0A142JJY5_9BURK</name>
<dbReference type="GO" id="GO:0016020">
    <property type="term" value="C:membrane"/>
    <property type="evidence" value="ECO:0007669"/>
    <property type="project" value="InterPro"/>
</dbReference>
<dbReference type="Gene3D" id="6.10.140.730">
    <property type="match status" value="1"/>
</dbReference>
<dbReference type="KEGG" id="cnan:A2G96_11995"/>
<dbReference type="GO" id="GO:0022857">
    <property type="term" value="F:transmembrane transporter activity"/>
    <property type="evidence" value="ECO:0007669"/>
    <property type="project" value="InterPro"/>
</dbReference>
<dbReference type="Gene3D" id="2.40.50.320">
    <property type="entry name" value="Copper binding periplasmic protein CusF"/>
    <property type="match status" value="1"/>
</dbReference>
<keyword evidence="4" id="KW-0812">Transmembrane</keyword>
<dbReference type="Pfam" id="PF25954">
    <property type="entry name" value="Beta-barrel_RND_2"/>
    <property type="match status" value="1"/>
</dbReference>
<dbReference type="Gene3D" id="2.40.30.170">
    <property type="match status" value="1"/>
</dbReference>
<feature type="domain" description="CusB-like beta-barrel" evidence="7">
    <location>
        <begin position="267"/>
        <end position="343"/>
    </location>
</feature>
<dbReference type="InterPro" id="IPR051909">
    <property type="entry name" value="MFP_Cation_Efflux"/>
</dbReference>
<dbReference type="GO" id="GO:0046914">
    <property type="term" value="F:transition metal ion binding"/>
    <property type="evidence" value="ECO:0007669"/>
    <property type="project" value="TreeGrafter"/>
</dbReference>
<dbReference type="RefSeq" id="WP_062799430.1">
    <property type="nucleotide sequence ID" value="NZ_CP014844.1"/>
</dbReference>
<evidence type="ECO:0000313" key="9">
    <source>
        <dbReference type="EMBL" id="AMR78397.1"/>
    </source>
</evidence>
<keyword evidence="10" id="KW-1185">Reference proteome</keyword>
<evidence type="ECO:0000256" key="1">
    <source>
        <dbReference type="ARBA" id="ARBA00009477"/>
    </source>
</evidence>
<dbReference type="SUPFAM" id="SSF111369">
    <property type="entry name" value="HlyD-like secretion proteins"/>
    <property type="match status" value="1"/>
</dbReference>
<evidence type="ECO:0000256" key="2">
    <source>
        <dbReference type="ARBA" id="ARBA00022448"/>
    </source>
</evidence>
<evidence type="ECO:0000313" key="10">
    <source>
        <dbReference type="Proteomes" id="UP000075238"/>
    </source>
</evidence>
<dbReference type="Gene3D" id="2.40.50.100">
    <property type="match status" value="1"/>
</dbReference>
<feature type="region of interest" description="Disordered" evidence="3">
    <location>
        <begin position="33"/>
        <end position="56"/>
    </location>
</feature>
<keyword evidence="4" id="KW-1133">Transmembrane helix</keyword>
<dbReference type="STRING" id="1796606.A2G96_11995"/>
<dbReference type="InterPro" id="IPR058791">
    <property type="entry name" value="3HB_CusB"/>
</dbReference>
<evidence type="ECO:0000259" key="7">
    <source>
        <dbReference type="Pfam" id="PF25954"/>
    </source>
</evidence>
<evidence type="ECO:0000256" key="4">
    <source>
        <dbReference type="SAM" id="Phobius"/>
    </source>
</evidence>
<comment type="similarity">
    <text evidence="1">Belongs to the membrane fusion protein (MFP) (TC 8.A.1) family.</text>
</comment>
<dbReference type="GO" id="GO:0030288">
    <property type="term" value="C:outer membrane-bounded periplasmic space"/>
    <property type="evidence" value="ECO:0007669"/>
    <property type="project" value="TreeGrafter"/>
</dbReference>
<dbReference type="InterPro" id="IPR058792">
    <property type="entry name" value="Beta-barrel_RND_2"/>
</dbReference>
<dbReference type="Pfam" id="PF25869">
    <property type="entry name" value="3HB_CusB"/>
    <property type="match status" value="1"/>
</dbReference>
<dbReference type="InterPro" id="IPR058649">
    <property type="entry name" value="CzcB_C"/>
</dbReference>
<dbReference type="InterPro" id="IPR006143">
    <property type="entry name" value="RND_pump_MFP"/>
</dbReference>
<reference evidence="9 10" key="1">
    <citation type="submission" date="2016-03" db="EMBL/GenBank/DDBJ databases">
        <title>Complete genome sequence of a novel chlorpyrifos degrading bacterium, Cupriavidus nantongensis sp. X1.</title>
        <authorList>
            <person name="Fang L."/>
        </authorList>
    </citation>
    <scope>NUCLEOTIDE SEQUENCE [LARGE SCALE GENOMIC DNA]</scope>
    <source>
        <strain evidence="9 10">X1</strain>
    </source>
</reference>
<accession>A0A142JJY5</accession>
<gene>
    <name evidence="9" type="ORF">A2G96_11995</name>
</gene>
<dbReference type="Pfam" id="PF25975">
    <property type="entry name" value="CzcB_C"/>
    <property type="match status" value="1"/>
</dbReference>
<dbReference type="EMBL" id="CP014844">
    <property type="protein sequence ID" value="AMR78397.1"/>
    <property type="molecule type" value="Genomic_DNA"/>
</dbReference>
<sequence>MNKTTIARTVAGLMVVASVGAAYFLGQQQGRQQSPASASFGRDTSGASGAALKAGDIDPKTGKRILYWHDPMVPGQRFDKPGKSPYMDMPLSPVYEEASGGAAVTIDSRVTQNLGIRTAEVKTGRLEAALQVPGNVAINERGIEVLQARTSGFVEHAYARTTLDPVRKGQALAQIYAPEWVAAQEEYLAVSRMDGSLQRDLREAAIARMRQVGMTESHIRLVQSTGKLQPRLAITSSVDGIVTEIGARDGMTVSPGTTLFRIASLATVWVIAEVPESQAAPLRPGQTVSATAAALPGHPLSGKVDAILPDISAGTRTVKVRIELQNKARQLLPGMFVSVRFDAAPGPDRVLVPTEALIRTGTRTIAMVASGQGGFSPVEVKTGAAAGGETEVIEGLKAGQKVVVSGQFLIDSEASLRGTTQRMTAPTAASAAGASAPGAAAAPGPEHQGVGRIEAVTEQSMTISHGAIPSAQWGAMAMEFGAPPAGMPKGFKSGDQVRFRFRLDKDGVATLSAVETADTTAGAKP</sequence>
<evidence type="ECO:0000259" key="6">
    <source>
        <dbReference type="Pfam" id="PF25919"/>
    </source>
</evidence>
<feature type="region of interest" description="Disordered" evidence="3">
    <location>
        <begin position="420"/>
        <end position="447"/>
    </location>
</feature>
<dbReference type="NCBIfam" id="TIGR01730">
    <property type="entry name" value="RND_mfp"/>
    <property type="match status" value="1"/>
</dbReference>
<dbReference type="OrthoDB" id="9806939at2"/>
<feature type="domain" description="CzcB-like C-terminal circularly permuted SH3-like" evidence="8">
    <location>
        <begin position="350"/>
        <end position="410"/>
    </location>
</feature>
<keyword evidence="4" id="KW-0472">Membrane</keyword>
<dbReference type="InterPro" id="IPR042230">
    <property type="entry name" value="CusF_sf"/>
</dbReference>
<dbReference type="FunFam" id="2.40.30.170:FF:000010">
    <property type="entry name" value="Efflux RND transporter periplasmic adaptor subunit"/>
    <property type="match status" value="1"/>
</dbReference>
<feature type="domain" description="CusB-like three alpha-helical bundle" evidence="5">
    <location>
        <begin position="179"/>
        <end position="230"/>
    </location>
</feature>
<evidence type="ECO:0000259" key="8">
    <source>
        <dbReference type="Pfam" id="PF25975"/>
    </source>
</evidence>
<feature type="domain" description="CusB-like barrel-sandwich hybrid" evidence="6">
    <location>
        <begin position="143"/>
        <end position="263"/>
    </location>
</feature>
<dbReference type="GO" id="GO:0015679">
    <property type="term" value="P:plasma membrane copper ion transport"/>
    <property type="evidence" value="ECO:0007669"/>
    <property type="project" value="TreeGrafter"/>
</dbReference>
<organism evidence="9 10">
    <name type="scientific">Cupriavidus nantongensis</name>
    <dbReference type="NCBI Taxonomy" id="1796606"/>
    <lineage>
        <taxon>Bacteria</taxon>
        <taxon>Pseudomonadati</taxon>
        <taxon>Pseudomonadota</taxon>
        <taxon>Betaproteobacteria</taxon>
        <taxon>Burkholderiales</taxon>
        <taxon>Burkholderiaceae</taxon>
        <taxon>Cupriavidus</taxon>
    </lineage>
</organism>
<dbReference type="InterPro" id="IPR021647">
    <property type="entry name" value="CusF_Ec"/>
</dbReference>
<dbReference type="Gene3D" id="2.40.420.20">
    <property type="match status" value="1"/>
</dbReference>
<feature type="compositionally biased region" description="Low complexity" evidence="3">
    <location>
        <begin position="424"/>
        <end position="445"/>
    </location>
</feature>
<dbReference type="PANTHER" id="PTHR30097">
    <property type="entry name" value="CATION EFFLUX SYSTEM PROTEIN CUSB"/>
    <property type="match status" value="1"/>
</dbReference>
<keyword evidence="2" id="KW-0813">Transport</keyword>
<dbReference type="GO" id="GO:0060003">
    <property type="term" value="P:copper ion export"/>
    <property type="evidence" value="ECO:0007669"/>
    <property type="project" value="TreeGrafter"/>
</dbReference>
<dbReference type="Pfam" id="PF11604">
    <property type="entry name" value="CusF_Ec"/>
    <property type="match status" value="1"/>
</dbReference>
<protein>
    <submittedName>
        <fullName evidence="9">Efflux transporter periplasmic adaptor subunit</fullName>
    </submittedName>
</protein>
<evidence type="ECO:0000259" key="5">
    <source>
        <dbReference type="Pfam" id="PF25869"/>
    </source>
</evidence>